<comment type="caution">
    <text evidence="2">The sequence shown here is derived from an EMBL/GenBank/DDBJ whole genome shotgun (WGS) entry which is preliminary data.</text>
</comment>
<dbReference type="EMBL" id="CAJNOE010001425">
    <property type="protein sequence ID" value="CAF1422208.1"/>
    <property type="molecule type" value="Genomic_DNA"/>
</dbReference>
<sequence length="97" mass="10398">MAARVFIIICCILAPLSVISILTNIFVNEKLKKRIYLLPKILATASFINGIIAVRLGIGMAEDVIKIRNAVIGESCILAIVALVLNLVGAVITCFMA</sequence>
<dbReference type="EMBL" id="CAJOBB010002101">
    <property type="protein sequence ID" value="CAF3938071.1"/>
    <property type="molecule type" value="Genomic_DNA"/>
</dbReference>
<protein>
    <submittedName>
        <fullName evidence="2">Uncharacterized protein</fullName>
    </submittedName>
</protein>
<organism evidence="2 4">
    <name type="scientific">Adineta steineri</name>
    <dbReference type="NCBI Taxonomy" id="433720"/>
    <lineage>
        <taxon>Eukaryota</taxon>
        <taxon>Metazoa</taxon>
        <taxon>Spiralia</taxon>
        <taxon>Gnathifera</taxon>
        <taxon>Rotifera</taxon>
        <taxon>Eurotatoria</taxon>
        <taxon>Bdelloidea</taxon>
        <taxon>Adinetida</taxon>
        <taxon>Adinetidae</taxon>
        <taxon>Adineta</taxon>
    </lineage>
</organism>
<reference evidence="2" key="1">
    <citation type="submission" date="2021-02" db="EMBL/GenBank/DDBJ databases">
        <authorList>
            <person name="Nowell W R."/>
        </authorList>
    </citation>
    <scope>NUCLEOTIDE SEQUENCE</scope>
</reference>
<keyword evidence="1" id="KW-0812">Transmembrane</keyword>
<evidence type="ECO:0000313" key="2">
    <source>
        <dbReference type="EMBL" id="CAF1422208.1"/>
    </source>
</evidence>
<feature type="transmembrane region" description="Helical" evidence="1">
    <location>
        <begin position="6"/>
        <end position="25"/>
    </location>
</feature>
<evidence type="ECO:0000313" key="3">
    <source>
        <dbReference type="EMBL" id="CAF3938071.1"/>
    </source>
</evidence>
<accession>A0A815MBB3</accession>
<proteinExistence type="predicted"/>
<gene>
    <name evidence="2" type="ORF">IZO911_LOCUS40746</name>
    <name evidence="3" type="ORF">KXQ929_LOCUS24862</name>
</gene>
<evidence type="ECO:0000313" key="4">
    <source>
        <dbReference type="Proteomes" id="UP000663860"/>
    </source>
</evidence>
<keyword evidence="1" id="KW-1133">Transmembrane helix</keyword>
<dbReference type="Proteomes" id="UP000663868">
    <property type="component" value="Unassembled WGS sequence"/>
</dbReference>
<feature type="transmembrane region" description="Helical" evidence="1">
    <location>
        <begin position="70"/>
        <end position="95"/>
    </location>
</feature>
<evidence type="ECO:0000256" key="1">
    <source>
        <dbReference type="SAM" id="Phobius"/>
    </source>
</evidence>
<dbReference type="AlphaFoldDB" id="A0A815MBB3"/>
<keyword evidence="1" id="KW-0472">Membrane</keyword>
<feature type="transmembrane region" description="Helical" evidence="1">
    <location>
        <begin position="37"/>
        <end position="58"/>
    </location>
</feature>
<name>A0A815MBB3_9BILA</name>
<dbReference type="Proteomes" id="UP000663860">
    <property type="component" value="Unassembled WGS sequence"/>
</dbReference>